<evidence type="ECO:0000313" key="1">
    <source>
        <dbReference type="EMBL" id="MCS0631213.1"/>
    </source>
</evidence>
<organism evidence="1 2">
    <name type="scientific">Telluria mixta</name>
    <dbReference type="NCBI Taxonomy" id="34071"/>
    <lineage>
        <taxon>Bacteria</taxon>
        <taxon>Pseudomonadati</taxon>
        <taxon>Pseudomonadota</taxon>
        <taxon>Betaproteobacteria</taxon>
        <taxon>Burkholderiales</taxon>
        <taxon>Oxalobacteraceae</taxon>
        <taxon>Telluria group</taxon>
        <taxon>Telluria</taxon>
    </lineage>
</organism>
<keyword evidence="2" id="KW-1185">Reference proteome</keyword>
<evidence type="ECO:0000313" key="2">
    <source>
        <dbReference type="Proteomes" id="UP001165263"/>
    </source>
</evidence>
<reference evidence="1" key="1">
    <citation type="submission" date="2022-08" db="EMBL/GenBank/DDBJ databases">
        <title>Reclassification of Massilia species as members of the genera Telluria, Duganella, Pseudoduganella, Mokoshia gen. nov. and Zemynaea gen. nov. using orthogonal and non-orthogonal genome-based approaches.</title>
        <authorList>
            <person name="Bowman J.P."/>
        </authorList>
    </citation>
    <scope>NUCLEOTIDE SEQUENCE</scope>
    <source>
        <strain evidence="1">LMG 11547</strain>
    </source>
</reference>
<dbReference type="EMBL" id="JANUHC010000006">
    <property type="protein sequence ID" value="MCS0631213.1"/>
    <property type="molecule type" value="Genomic_DNA"/>
</dbReference>
<gene>
    <name evidence="1" type="ORF">NX786_17910</name>
</gene>
<dbReference type="RefSeq" id="WP_259450294.1">
    <property type="nucleotide sequence ID" value="NZ_CP119520.1"/>
</dbReference>
<accession>A0ABT2C1F3</accession>
<proteinExistence type="predicted"/>
<dbReference type="Proteomes" id="UP001165263">
    <property type="component" value="Unassembled WGS sequence"/>
</dbReference>
<sequence>MKRRILPAKVTIRLALSRRFRDALWRYEPFIRISQLIAISWVTIRGAELVAHAIMHAGRLIAQLDL</sequence>
<protein>
    <submittedName>
        <fullName evidence="1">Uncharacterized protein</fullName>
    </submittedName>
</protein>
<comment type="caution">
    <text evidence="1">The sequence shown here is derived from an EMBL/GenBank/DDBJ whole genome shotgun (WGS) entry which is preliminary data.</text>
</comment>
<name>A0ABT2C1F3_9BURK</name>